<dbReference type="Gene3D" id="3.30.160.20">
    <property type="match status" value="1"/>
</dbReference>
<dbReference type="PROSITE" id="PS50881">
    <property type="entry name" value="S5_DSRBD"/>
    <property type="match status" value="1"/>
</dbReference>
<dbReference type="InterPro" id="IPR000851">
    <property type="entry name" value="Ribosomal_uS5"/>
</dbReference>
<dbReference type="SUPFAM" id="SSF54211">
    <property type="entry name" value="Ribosomal protein S5 domain 2-like"/>
    <property type="match status" value="1"/>
</dbReference>
<dbReference type="InterPro" id="IPR005324">
    <property type="entry name" value="Ribosomal_uS5_C"/>
</dbReference>
<name>A0A1F6FP67_9BACT</name>
<feature type="domain" description="S5 DRBM" evidence="10">
    <location>
        <begin position="17"/>
        <end position="80"/>
    </location>
</feature>
<dbReference type="STRING" id="1798561.A3B87_02355"/>
<dbReference type="Proteomes" id="UP000179136">
    <property type="component" value="Unassembled WGS sequence"/>
</dbReference>
<dbReference type="Pfam" id="PF03719">
    <property type="entry name" value="Ribosomal_S5_C"/>
    <property type="match status" value="1"/>
</dbReference>
<keyword evidence="4 8" id="KW-0689">Ribosomal protein</keyword>
<evidence type="ECO:0000256" key="5">
    <source>
        <dbReference type="ARBA" id="ARBA00023274"/>
    </source>
</evidence>
<reference evidence="11 12" key="1">
    <citation type="journal article" date="2016" name="Nat. Commun.">
        <title>Thousands of microbial genomes shed light on interconnected biogeochemical processes in an aquifer system.</title>
        <authorList>
            <person name="Anantharaman K."/>
            <person name="Brown C.T."/>
            <person name="Hug L.A."/>
            <person name="Sharon I."/>
            <person name="Castelle C.J."/>
            <person name="Probst A.J."/>
            <person name="Thomas B.C."/>
            <person name="Singh A."/>
            <person name="Wilkins M.J."/>
            <person name="Karaoz U."/>
            <person name="Brodie E.L."/>
            <person name="Williams K.H."/>
            <person name="Hubbard S.S."/>
            <person name="Banfield J.F."/>
        </authorList>
    </citation>
    <scope>NUCLEOTIDE SEQUENCE [LARGE SCALE GENOMIC DNA]</scope>
</reference>
<keyword evidence="5 8" id="KW-0687">Ribonucleoprotein</keyword>
<dbReference type="InterPro" id="IPR014721">
    <property type="entry name" value="Ribsml_uS5_D2-typ_fold_subgr"/>
</dbReference>
<gene>
    <name evidence="11" type="ORF">A3B87_02355</name>
</gene>
<dbReference type="SUPFAM" id="SSF54768">
    <property type="entry name" value="dsRNA-binding domain-like"/>
    <property type="match status" value="1"/>
</dbReference>
<evidence type="ECO:0000256" key="1">
    <source>
        <dbReference type="ARBA" id="ARBA00008945"/>
    </source>
</evidence>
<evidence type="ECO:0000259" key="10">
    <source>
        <dbReference type="PROSITE" id="PS50881"/>
    </source>
</evidence>
<dbReference type="FunFam" id="3.30.230.10:FF:000002">
    <property type="entry name" value="30S ribosomal protein S5"/>
    <property type="match status" value="1"/>
</dbReference>
<evidence type="ECO:0000256" key="9">
    <source>
        <dbReference type="RuleBase" id="RU003823"/>
    </source>
</evidence>
<comment type="caution">
    <text evidence="11">The sequence shown here is derived from an EMBL/GenBank/DDBJ whole genome shotgun (WGS) entry which is preliminary data.</text>
</comment>
<evidence type="ECO:0000313" key="12">
    <source>
        <dbReference type="Proteomes" id="UP000179136"/>
    </source>
</evidence>
<organism evidence="11 12">
    <name type="scientific">Candidatus Kuenenbacteria bacterium RIFCSPHIGHO2_02_FULL_39_13</name>
    <dbReference type="NCBI Taxonomy" id="1798561"/>
    <lineage>
        <taxon>Bacteria</taxon>
        <taxon>Candidatus Kueneniibacteriota</taxon>
    </lineage>
</organism>
<dbReference type="InterPro" id="IPR013810">
    <property type="entry name" value="Ribosomal_uS5_N"/>
</dbReference>
<evidence type="ECO:0000256" key="7">
    <source>
        <dbReference type="ARBA" id="ARBA00035519"/>
    </source>
</evidence>
<sequence length="154" mass="16832">MKRDRKHSKKPEDKDGLEQKLVDLARVTRVTRGGKRLSFRACVVVGDGRSTVGYGVSKGADVAIAVSKAATQAKKIMIKPYIINGTLPYECKEKFKSAVVMIRPGKHGRGIIAGGVVRTMLELAGYKDVVAKMIGSKNKINNVKAVYNIFNKLN</sequence>
<dbReference type="PANTHER" id="PTHR48432">
    <property type="entry name" value="S5 DRBM DOMAIN-CONTAINING PROTEIN"/>
    <property type="match status" value="1"/>
</dbReference>
<comment type="similarity">
    <text evidence="1 9">Belongs to the universal ribosomal protein uS5 family.</text>
</comment>
<evidence type="ECO:0000256" key="2">
    <source>
        <dbReference type="ARBA" id="ARBA00022730"/>
    </source>
</evidence>
<dbReference type="AlphaFoldDB" id="A0A1F6FP67"/>
<evidence type="ECO:0000256" key="3">
    <source>
        <dbReference type="ARBA" id="ARBA00022884"/>
    </source>
</evidence>
<dbReference type="InterPro" id="IPR020568">
    <property type="entry name" value="Ribosomal_Su5_D2-typ_SF"/>
</dbReference>
<evidence type="ECO:0000313" key="11">
    <source>
        <dbReference type="EMBL" id="OGG87644.1"/>
    </source>
</evidence>
<protein>
    <recommendedName>
        <fullName evidence="6">Small ribosomal subunit protein uS5</fullName>
    </recommendedName>
    <alternativeName>
        <fullName evidence="7">30S ribosomal protein S5</fullName>
    </alternativeName>
</protein>
<proteinExistence type="inferred from homology"/>
<evidence type="ECO:0000256" key="8">
    <source>
        <dbReference type="PROSITE-ProRule" id="PRU00268"/>
    </source>
</evidence>
<dbReference type="GO" id="GO:0005840">
    <property type="term" value="C:ribosome"/>
    <property type="evidence" value="ECO:0007669"/>
    <property type="project" value="UniProtKB-KW"/>
</dbReference>
<dbReference type="GO" id="GO:0005737">
    <property type="term" value="C:cytoplasm"/>
    <property type="evidence" value="ECO:0007669"/>
    <property type="project" value="UniProtKB-ARBA"/>
</dbReference>
<dbReference type="GO" id="GO:1990904">
    <property type="term" value="C:ribonucleoprotein complex"/>
    <property type="evidence" value="ECO:0007669"/>
    <property type="project" value="UniProtKB-UniRule"/>
</dbReference>
<evidence type="ECO:0000256" key="4">
    <source>
        <dbReference type="ARBA" id="ARBA00022980"/>
    </source>
</evidence>
<accession>A0A1F6FP67</accession>
<dbReference type="Gene3D" id="3.30.230.10">
    <property type="match status" value="1"/>
</dbReference>
<dbReference type="Pfam" id="PF00333">
    <property type="entry name" value="Ribosomal_S5"/>
    <property type="match status" value="1"/>
</dbReference>
<dbReference type="GO" id="GO:0019843">
    <property type="term" value="F:rRNA binding"/>
    <property type="evidence" value="ECO:0007669"/>
    <property type="project" value="UniProtKB-KW"/>
</dbReference>
<dbReference type="GO" id="GO:0006412">
    <property type="term" value="P:translation"/>
    <property type="evidence" value="ECO:0007669"/>
    <property type="project" value="InterPro"/>
</dbReference>
<keyword evidence="3" id="KW-0694">RNA-binding</keyword>
<dbReference type="GO" id="GO:0003735">
    <property type="term" value="F:structural constituent of ribosome"/>
    <property type="evidence" value="ECO:0007669"/>
    <property type="project" value="UniProtKB-UniRule"/>
</dbReference>
<evidence type="ECO:0000256" key="6">
    <source>
        <dbReference type="ARBA" id="ARBA00035255"/>
    </source>
</evidence>
<dbReference type="EMBL" id="MFMW01000004">
    <property type="protein sequence ID" value="OGG87644.1"/>
    <property type="molecule type" value="Genomic_DNA"/>
</dbReference>
<keyword evidence="2" id="KW-0699">rRNA-binding</keyword>
<dbReference type="PANTHER" id="PTHR48432:SF1">
    <property type="entry name" value="S5 DRBM DOMAIN-CONTAINING PROTEIN"/>
    <property type="match status" value="1"/>
</dbReference>